<evidence type="ECO:0000256" key="1">
    <source>
        <dbReference type="SAM" id="Phobius"/>
    </source>
</evidence>
<evidence type="ECO:0000313" key="2">
    <source>
        <dbReference type="EMBL" id="OGY45813.1"/>
    </source>
</evidence>
<dbReference type="InterPro" id="IPR007497">
    <property type="entry name" value="SIMPL/DUF541"/>
</dbReference>
<name>A0A1G1Y0D1_9BACT</name>
<evidence type="ECO:0000313" key="3">
    <source>
        <dbReference type="Proteomes" id="UP000176241"/>
    </source>
</evidence>
<reference evidence="2 3" key="1">
    <citation type="journal article" date="2016" name="Nat. Commun.">
        <title>Thousands of microbial genomes shed light on interconnected biogeochemical processes in an aquifer system.</title>
        <authorList>
            <person name="Anantharaman K."/>
            <person name="Brown C.T."/>
            <person name="Hug L.A."/>
            <person name="Sharon I."/>
            <person name="Castelle C.J."/>
            <person name="Probst A.J."/>
            <person name="Thomas B.C."/>
            <person name="Singh A."/>
            <person name="Wilkins M.J."/>
            <person name="Karaoz U."/>
            <person name="Brodie E.L."/>
            <person name="Williams K.H."/>
            <person name="Hubbard S.S."/>
            <person name="Banfield J.F."/>
        </authorList>
    </citation>
    <scope>NUCLEOTIDE SEQUENCE [LARGE SCALE GENOMIC DNA]</scope>
</reference>
<keyword evidence="1" id="KW-0812">Transmembrane</keyword>
<dbReference type="Gene3D" id="3.30.70.2970">
    <property type="entry name" value="Protein of unknown function (DUF541), domain 2"/>
    <property type="match status" value="1"/>
</dbReference>
<dbReference type="InterPro" id="IPR052022">
    <property type="entry name" value="26kDa_periplasmic_antigen"/>
</dbReference>
<dbReference type="AlphaFoldDB" id="A0A1G1Y0D1"/>
<organism evidence="2 3">
    <name type="scientific">Candidatus Buchananbacteria bacterium RIFCSPHIGHO2_01_FULL_39_8</name>
    <dbReference type="NCBI Taxonomy" id="1797533"/>
    <lineage>
        <taxon>Bacteria</taxon>
        <taxon>Candidatus Buchananiibacteriota</taxon>
    </lineage>
</organism>
<keyword evidence="1" id="KW-1133">Transmembrane helix</keyword>
<evidence type="ECO:0008006" key="4">
    <source>
        <dbReference type="Google" id="ProtNLM"/>
    </source>
</evidence>
<keyword evidence="1" id="KW-0472">Membrane</keyword>
<sequence length="260" mass="28827">MEETKIIKFQPPRWGLILATVIVVFLVIFLGVLTWNEVKKHDYIGRSEQQIYTITISGEGKVTAIPDIAQIYLGVETEKKKVEDAQKENTEKMNNLIKELKGMDIAAEDIQTSSYNIYPRYDWIEGRQILQGYQVSQSVTVKIRDLEIIGDVLSAAGSLGINQIGGLNFTIDEPEKLRQEAREKALANAKEKAEALAKVADVKLGKLVSFNESSSGGYYPVYRADYALEAKGMGGGAVAPEIEPGSQDIMVYVTVTYEVL</sequence>
<dbReference type="PANTHER" id="PTHR34387:SF1">
    <property type="entry name" value="PERIPLASMIC IMMUNOGENIC PROTEIN"/>
    <property type="match status" value="1"/>
</dbReference>
<protein>
    <recommendedName>
        <fullName evidence="4">SIMPL domain-containing protein</fullName>
    </recommendedName>
</protein>
<feature type="transmembrane region" description="Helical" evidence="1">
    <location>
        <begin position="14"/>
        <end position="36"/>
    </location>
</feature>
<dbReference type="GO" id="GO:0006974">
    <property type="term" value="P:DNA damage response"/>
    <property type="evidence" value="ECO:0007669"/>
    <property type="project" value="TreeGrafter"/>
</dbReference>
<comment type="caution">
    <text evidence="2">The sequence shown here is derived from an EMBL/GenBank/DDBJ whole genome shotgun (WGS) entry which is preliminary data.</text>
</comment>
<dbReference type="STRING" id="1797533.A2731_03980"/>
<accession>A0A1G1Y0D1</accession>
<dbReference type="EMBL" id="MHIC01000009">
    <property type="protein sequence ID" value="OGY45813.1"/>
    <property type="molecule type" value="Genomic_DNA"/>
</dbReference>
<dbReference type="Proteomes" id="UP000176241">
    <property type="component" value="Unassembled WGS sequence"/>
</dbReference>
<dbReference type="Gene3D" id="3.30.110.170">
    <property type="entry name" value="Protein of unknown function (DUF541), domain 1"/>
    <property type="match status" value="1"/>
</dbReference>
<dbReference type="PANTHER" id="PTHR34387">
    <property type="entry name" value="SLR1258 PROTEIN"/>
    <property type="match status" value="1"/>
</dbReference>
<proteinExistence type="predicted"/>
<gene>
    <name evidence="2" type="ORF">A2731_03980</name>
</gene>
<dbReference type="Pfam" id="PF04402">
    <property type="entry name" value="SIMPL"/>
    <property type="match status" value="1"/>
</dbReference>